<feature type="region of interest" description="Disordered" evidence="1">
    <location>
        <begin position="83"/>
        <end position="124"/>
    </location>
</feature>
<dbReference type="Proteomes" id="UP000075394">
    <property type="component" value="Unassembled WGS sequence"/>
</dbReference>
<feature type="compositionally biased region" description="Basic and acidic residues" evidence="1">
    <location>
        <begin position="87"/>
        <end position="99"/>
    </location>
</feature>
<dbReference type="EMBL" id="LHZD01000020">
    <property type="protein sequence ID" value="KXV08013.1"/>
    <property type="molecule type" value="Genomic_DNA"/>
</dbReference>
<dbReference type="AlphaFoldDB" id="A0AB34XL44"/>
<feature type="region of interest" description="Disordered" evidence="1">
    <location>
        <begin position="1"/>
        <end position="26"/>
    </location>
</feature>
<name>A0AB34XL44_GLUOY</name>
<evidence type="ECO:0000313" key="3">
    <source>
        <dbReference type="Proteomes" id="UP000075394"/>
    </source>
</evidence>
<reference evidence="2 3" key="1">
    <citation type="submission" date="2015-06" db="EMBL/GenBank/DDBJ databases">
        <title>Improved classification and identification of acetic acid bacteria using matrix-assisted laser desorption/ionization time-of-flight mass spectrometry; Gluconobacter nephelii and Gluconobacter uchimurae are later heterotypic synonyms of Gluconobacter japonicus and Gluconobacter oxydans, respectively.</title>
        <authorList>
            <person name="Li L."/>
            <person name="Cleenwerck I."/>
            <person name="De Vuyst L."/>
            <person name="Vandamme P."/>
        </authorList>
    </citation>
    <scope>NUCLEOTIDE SEQUENCE [LARGE SCALE GENOMIC DNA]</scope>
    <source>
        <strain evidence="2 3">LMG 1386</strain>
    </source>
</reference>
<protein>
    <submittedName>
        <fullName evidence="2">Uncharacterized protein</fullName>
    </submittedName>
</protein>
<accession>A0AB34XL44</accession>
<comment type="caution">
    <text evidence="2">The sequence shown here is derived from an EMBL/GenBank/DDBJ whole genome shotgun (WGS) entry which is preliminary data.</text>
</comment>
<gene>
    <name evidence="2" type="ORF">AD931_08325</name>
</gene>
<organism evidence="2 3">
    <name type="scientific">Gluconobacter oxydans</name>
    <name type="common">Gluconobacter suboxydans</name>
    <dbReference type="NCBI Taxonomy" id="442"/>
    <lineage>
        <taxon>Bacteria</taxon>
        <taxon>Pseudomonadati</taxon>
        <taxon>Pseudomonadota</taxon>
        <taxon>Alphaproteobacteria</taxon>
        <taxon>Acetobacterales</taxon>
        <taxon>Acetobacteraceae</taxon>
        <taxon>Gluconobacter</taxon>
    </lineage>
</organism>
<evidence type="ECO:0000313" key="2">
    <source>
        <dbReference type="EMBL" id="KXV08013.1"/>
    </source>
</evidence>
<feature type="compositionally biased region" description="Basic and acidic residues" evidence="1">
    <location>
        <begin position="115"/>
        <end position="124"/>
    </location>
</feature>
<proteinExistence type="predicted"/>
<evidence type="ECO:0000256" key="1">
    <source>
        <dbReference type="SAM" id="MobiDB-lite"/>
    </source>
</evidence>
<sequence length="124" mass="14649">MAPALPVHDIVDPRPDRHRRHDLSGKSGFLQGLRRLGLALRPHHRDHRLFHRPRDRSSLFQKILQRQQTVKYARPGLLGGQPYLWHPESHRFQDDEHDRSRRKRHHTICSPDPDPEVRCGDFDG</sequence>